<evidence type="ECO:0000256" key="4">
    <source>
        <dbReference type="ARBA" id="ARBA00022881"/>
    </source>
</evidence>
<keyword evidence="2 7" id="KW-0227">DNA damage</keyword>
<evidence type="ECO:0000259" key="9">
    <source>
        <dbReference type="PROSITE" id="PS50165"/>
    </source>
</evidence>
<evidence type="ECO:0000256" key="2">
    <source>
        <dbReference type="ARBA" id="ARBA00022763"/>
    </source>
</evidence>
<dbReference type="InterPro" id="IPR010994">
    <property type="entry name" value="RuvA_2-like"/>
</dbReference>
<dbReference type="CDD" id="cd10434">
    <property type="entry name" value="GIY-YIG_UvrC_Cho"/>
    <property type="match status" value="1"/>
</dbReference>
<dbReference type="GO" id="GO:0009381">
    <property type="term" value="F:excinuclease ABC activity"/>
    <property type="evidence" value="ECO:0007669"/>
    <property type="project" value="UniProtKB-UniRule"/>
</dbReference>
<dbReference type="Proteomes" id="UP000182544">
    <property type="component" value="Unassembled WGS sequence"/>
</dbReference>
<evidence type="ECO:0000313" key="10">
    <source>
        <dbReference type="EMBL" id="SFZ89782.1"/>
    </source>
</evidence>
<dbReference type="SUPFAM" id="SSF47781">
    <property type="entry name" value="RuvA domain 2-like"/>
    <property type="match status" value="1"/>
</dbReference>
<dbReference type="PROSITE" id="PS50164">
    <property type="entry name" value="GIY_YIG"/>
    <property type="match status" value="1"/>
</dbReference>
<organism evidence="10 11">
    <name type="scientific">Flaviramulus basaltis</name>
    <dbReference type="NCBI Taxonomy" id="369401"/>
    <lineage>
        <taxon>Bacteria</taxon>
        <taxon>Pseudomonadati</taxon>
        <taxon>Bacteroidota</taxon>
        <taxon>Flavobacteriia</taxon>
        <taxon>Flavobacteriales</taxon>
        <taxon>Flavobacteriaceae</taxon>
        <taxon>Flaviramulus</taxon>
    </lineage>
</organism>
<evidence type="ECO:0000256" key="1">
    <source>
        <dbReference type="ARBA" id="ARBA00022490"/>
    </source>
</evidence>
<evidence type="ECO:0000256" key="7">
    <source>
        <dbReference type="HAMAP-Rule" id="MF_00203"/>
    </source>
</evidence>
<dbReference type="EMBL" id="FPKV01000001">
    <property type="protein sequence ID" value="SFZ89782.1"/>
    <property type="molecule type" value="Genomic_DNA"/>
</dbReference>
<reference evidence="10 11" key="1">
    <citation type="submission" date="2016-10" db="EMBL/GenBank/DDBJ databases">
        <authorList>
            <person name="de Groot N.N."/>
        </authorList>
    </citation>
    <scope>NUCLEOTIDE SEQUENCE [LARGE SCALE GENOMIC DNA]</scope>
    <source>
        <strain evidence="10 11">DSM 18180</strain>
    </source>
</reference>
<evidence type="ECO:0000256" key="3">
    <source>
        <dbReference type="ARBA" id="ARBA00022769"/>
    </source>
</evidence>
<evidence type="ECO:0000313" key="11">
    <source>
        <dbReference type="Proteomes" id="UP000182544"/>
    </source>
</evidence>
<feature type="domain" description="UvrC family homology region profile" evidence="9">
    <location>
        <begin position="262"/>
        <end position="476"/>
    </location>
</feature>
<gene>
    <name evidence="7" type="primary">uvrC</name>
    <name evidence="10" type="ORF">SAMN05428642_101559</name>
</gene>
<dbReference type="OrthoDB" id="9804933at2"/>
<dbReference type="SUPFAM" id="SSF82771">
    <property type="entry name" value="GIY-YIG endonuclease"/>
    <property type="match status" value="1"/>
</dbReference>
<keyword evidence="6 7" id="KW-0742">SOS response</keyword>
<keyword evidence="3 7" id="KW-0228">DNA excision</keyword>
<keyword evidence="1 7" id="KW-0963">Cytoplasm</keyword>
<dbReference type="InterPro" id="IPR001162">
    <property type="entry name" value="UvrC_RNase_H_dom"/>
</dbReference>
<dbReference type="Pfam" id="PF14520">
    <property type="entry name" value="HHH_5"/>
    <property type="match status" value="1"/>
</dbReference>
<dbReference type="SMART" id="SM00465">
    <property type="entry name" value="GIYc"/>
    <property type="match status" value="1"/>
</dbReference>
<dbReference type="Gene3D" id="3.30.420.340">
    <property type="entry name" value="UvrC, RNAse H endonuclease domain"/>
    <property type="match status" value="1"/>
</dbReference>
<evidence type="ECO:0000256" key="5">
    <source>
        <dbReference type="ARBA" id="ARBA00023204"/>
    </source>
</evidence>
<sequence>MDIPALEIQLQTLPNQPGVYQYFDKEGTIIYVGKAKNLKKRVSSYFTKTHDNGKTRVLVKKIASIRHIVVETETDALLLENNLIKKHKPRYNVLLKDDKSYPWICIKNERFPRVFSTRRVFKNGGDYYGPYTSMKTVSTLLSLIKGLYSLRTCNYDLAEEKIQAGKYKVCLEYHLGNCKGPCEGLETEAEYIDNIKAIKEILKGNFKDSLSQFKKQMRDLADDMQYEEAQKIKEKVEVLENYQAKSTIVNPKISNVDVFSIMSDESYGYINFLQLSYGSIIRSHTLEIKKKLDETDKELLELAITEIRQRFNSNSKEIYVPFKVDLGENIKVTVPQLGDKKHILDLSLRNAKYFRMERFKQIKIVDPDRHVNRIMAQMKADLRLSEEPRHIECFDNSNIQGTNPVAACVVFKNGKPSKKDYRHFNIKTVEGPDDFASMEEVVYRRYKRLVEEEQPLPQLIIIDGGKGQLSSALKSLDALNLRGKIAIIGIAKRLEELFYPNDPIPLYLDKKSETLKIIQQLRNEAHRFGIEHHRNRRSKSALNTELETIQGVGEKTIVELLKHFKSAKRVANAKLDELEAVVGVSRAEKVYNFYHDK</sequence>
<keyword evidence="5 7" id="KW-0234">DNA repair</keyword>
<evidence type="ECO:0000259" key="8">
    <source>
        <dbReference type="PROSITE" id="PS50164"/>
    </source>
</evidence>
<dbReference type="PANTHER" id="PTHR30562:SF1">
    <property type="entry name" value="UVRABC SYSTEM PROTEIN C"/>
    <property type="match status" value="1"/>
</dbReference>
<dbReference type="GO" id="GO:0009432">
    <property type="term" value="P:SOS response"/>
    <property type="evidence" value="ECO:0007669"/>
    <property type="project" value="UniProtKB-UniRule"/>
</dbReference>
<feature type="domain" description="GIY-YIG" evidence="8">
    <location>
        <begin position="15"/>
        <end position="93"/>
    </location>
</feature>
<dbReference type="InterPro" id="IPR047296">
    <property type="entry name" value="GIY-YIG_UvrC_Cho"/>
</dbReference>
<comment type="similarity">
    <text evidence="7">Belongs to the UvrC family.</text>
</comment>
<dbReference type="RefSeq" id="WP_072400222.1">
    <property type="nucleotide sequence ID" value="NZ_FPKV01000001.1"/>
</dbReference>
<dbReference type="GO" id="GO:0003677">
    <property type="term" value="F:DNA binding"/>
    <property type="evidence" value="ECO:0007669"/>
    <property type="project" value="UniProtKB-UniRule"/>
</dbReference>
<dbReference type="Pfam" id="PF08459">
    <property type="entry name" value="UvrC_RNaseH_dom"/>
    <property type="match status" value="1"/>
</dbReference>
<name>A0A1K2IC07_9FLAO</name>
<dbReference type="InterPro" id="IPR036876">
    <property type="entry name" value="UVR_dom_sf"/>
</dbReference>
<keyword evidence="4 7" id="KW-0267">Excision nuclease</keyword>
<dbReference type="STRING" id="369401.SAMN05428642_101559"/>
<dbReference type="NCBIfam" id="TIGR00194">
    <property type="entry name" value="uvrC"/>
    <property type="match status" value="1"/>
</dbReference>
<dbReference type="InterPro" id="IPR004791">
    <property type="entry name" value="UvrC"/>
</dbReference>
<dbReference type="GO" id="GO:0006289">
    <property type="term" value="P:nucleotide-excision repair"/>
    <property type="evidence" value="ECO:0007669"/>
    <property type="project" value="UniProtKB-UniRule"/>
</dbReference>
<comment type="subunit">
    <text evidence="7">Interacts with UvrB in an incision complex.</text>
</comment>
<proteinExistence type="inferred from homology"/>
<dbReference type="SUPFAM" id="SSF46600">
    <property type="entry name" value="C-terminal UvrC-binding domain of UvrB"/>
    <property type="match status" value="1"/>
</dbReference>
<dbReference type="InterPro" id="IPR035901">
    <property type="entry name" value="GIY-YIG_endonuc_sf"/>
</dbReference>
<dbReference type="InterPro" id="IPR000305">
    <property type="entry name" value="GIY-YIG_endonuc"/>
</dbReference>
<dbReference type="InterPro" id="IPR050066">
    <property type="entry name" value="UvrABC_protein_C"/>
</dbReference>
<dbReference type="AlphaFoldDB" id="A0A1K2IC07"/>
<dbReference type="PROSITE" id="PS50165">
    <property type="entry name" value="UVRC"/>
    <property type="match status" value="1"/>
</dbReference>
<dbReference type="GO" id="GO:0005737">
    <property type="term" value="C:cytoplasm"/>
    <property type="evidence" value="ECO:0007669"/>
    <property type="project" value="UniProtKB-SubCell"/>
</dbReference>
<accession>A0A1K2IC07</accession>
<dbReference type="HAMAP" id="MF_00203">
    <property type="entry name" value="UvrC"/>
    <property type="match status" value="1"/>
</dbReference>
<comment type="function">
    <text evidence="7">The UvrABC repair system catalyzes the recognition and processing of DNA lesions. UvrC both incises the 5' and 3' sides of the lesion. The N-terminal half is responsible for the 3' incision and the C-terminal half is responsible for the 5' incision.</text>
</comment>
<dbReference type="Gene3D" id="1.10.150.20">
    <property type="entry name" value="5' to 3' exonuclease, C-terminal subdomain"/>
    <property type="match status" value="1"/>
</dbReference>
<dbReference type="FunFam" id="3.40.1440.10:FF:000001">
    <property type="entry name" value="UvrABC system protein C"/>
    <property type="match status" value="1"/>
</dbReference>
<dbReference type="Gene3D" id="3.40.1440.10">
    <property type="entry name" value="GIY-YIG endonuclease"/>
    <property type="match status" value="1"/>
</dbReference>
<comment type="subcellular location">
    <subcellularLocation>
        <location evidence="7">Cytoplasm</location>
    </subcellularLocation>
</comment>
<dbReference type="PANTHER" id="PTHR30562">
    <property type="entry name" value="UVRC/OXIDOREDUCTASE"/>
    <property type="match status" value="1"/>
</dbReference>
<dbReference type="InterPro" id="IPR038476">
    <property type="entry name" value="UvrC_RNase_H_dom_sf"/>
</dbReference>
<keyword evidence="11" id="KW-1185">Reference proteome</keyword>
<dbReference type="Pfam" id="PF22920">
    <property type="entry name" value="UvrC_RNaseH"/>
    <property type="match status" value="1"/>
</dbReference>
<dbReference type="GO" id="GO:0009380">
    <property type="term" value="C:excinuclease repair complex"/>
    <property type="evidence" value="ECO:0007669"/>
    <property type="project" value="InterPro"/>
</dbReference>
<protein>
    <recommendedName>
        <fullName evidence="7">UvrABC system protein C</fullName>
        <shortName evidence="7">Protein UvrC</shortName>
    </recommendedName>
    <alternativeName>
        <fullName evidence="7">Excinuclease ABC subunit C</fullName>
    </alternativeName>
</protein>
<evidence type="ECO:0000256" key="6">
    <source>
        <dbReference type="ARBA" id="ARBA00023236"/>
    </source>
</evidence>
<dbReference type="Pfam" id="PF01541">
    <property type="entry name" value="GIY-YIG"/>
    <property type="match status" value="1"/>
</dbReference>